<evidence type="ECO:0000313" key="2">
    <source>
        <dbReference type="Proteomes" id="UP000663722"/>
    </source>
</evidence>
<keyword evidence="2" id="KW-1185">Reference proteome</keyword>
<dbReference type="EMBL" id="CP061800">
    <property type="protein sequence ID" value="QTA93728.1"/>
    <property type="molecule type" value="Genomic_DNA"/>
</dbReference>
<gene>
    <name evidence="1" type="ORF">dnm_098320</name>
</gene>
<evidence type="ECO:0000313" key="1">
    <source>
        <dbReference type="EMBL" id="QTA93728.1"/>
    </source>
</evidence>
<proteinExistence type="predicted"/>
<name>A0A975BXX7_9BACT</name>
<organism evidence="1 2">
    <name type="scientific">Desulfonema magnum</name>
    <dbReference type="NCBI Taxonomy" id="45655"/>
    <lineage>
        <taxon>Bacteria</taxon>
        <taxon>Pseudomonadati</taxon>
        <taxon>Thermodesulfobacteriota</taxon>
        <taxon>Desulfobacteria</taxon>
        <taxon>Desulfobacterales</taxon>
        <taxon>Desulfococcaceae</taxon>
        <taxon>Desulfonema</taxon>
    </lineage>
</organism>
<protein>
    <submittedName>
        <fullName evidence="1">Uncharacterized protein</fullName>
    </submittedName>
</protein>
<dbReference type="Proteomes" id="UP000663722">
    <property type="component" value="Chromosome"/>
</dbReference>
<dbReference type="KEGG" id="dmm:dnm_098320"/>
<sequence length="58" mass="6702">MRTTSIKTRIETLFRASCNMRIGALRTTSIKTRIETYASSRGVSILIVFENHFHQNKD</sequence>
<accession>A0A975BXX7</accession>
<dbReference type="AlphaFoldDB" id="A0A975BXX7"/>
<reference evidence="1" key="1">
    <citation type="journal article" date="2021" name="Microb. Physiol.">
        <title>Proteogenomic Insights into the Physiology of Marine, Sulfate-Reducing, Filamentous Desulfonema limicola and Desulfonema magnum.</title>
        <authorList>
            <person name="Schnaars V."/>
            <person name="Wohlbrand L."/>
            <person name="Scheve S."/>
            <person name="Hinrichs C."/>
            <person name="Reinhardt R."/>
            <person name="Rabus R."/>
        </authorList>
    </citation>
    <scope>NUCLEOTIDE SEQUENCE</scope>
    <source>
        <strain evidence="1">4be13</strain>
    </source>
</reference>